<dbReference type="GeneID" id="8244345"/>
<evidence type="ECO:0000313" key="3">
    <source>
        <dbReference type="EMBL" id="ACO64666.1"/>
    </source>
</evidence>
<dbReference type="PANTHER" id="PTHR43187:SF1">
    <property type="entry name" value="GLUTAMINE AMIDOTRANSFERASE DUG3-RELATED"/>
    <property type="match status" value="1"/>
</dbReference>
<feature type="region of interest" description="Disordered" evidence="1">
    <location>
        <begin position="513"/>
        <end position="541"/>
    </location>
</feature>
<organism evidence="3 4">
    <name type="scientific">Micromonas commoda (strain RCC299 / NOUM17 / CCMP2709)</name>
    <name type="common">Picoplanktonic green alga</name>
    <dbReference type="NCBI Taxonomy" id="296587"/>
    <lineage>
        <taxon>Eukaryota</taxon>
        <taxon>Viridiplantae</taxon>
        <taxon>Chlorophyta</taxon>
        <taxon>Mamiellophyceae</taxon>
        <taxon>Mamiellales</taxon>
        <taxon>Mamiellaceae</taxon>
        <taxon>Micromonas</taxon>
    </lineage>
</organism>
<name>C1E9D9_MICCC</name>
<dbReference type="STRING" id="296587.C1E9D9"/>
<dbReference type="RefSeq" id="XP_002503408.1">
    <property type="nucleotide sequence ID" value="XM_002503362.1"/>
</dbReference>
<dbReference type="AlphaFoldDB" id="C1E9D9"/>
<dbReference type="Pfam" id="PF13522">
    <property type="entry name" value="GATase_6"/>
    <property type="match status" value="1"/>
</dbReference>
<dbReference type="EMBL" id="CP001327">
    <property type="protein sequence ID" value="ACO64666.1"/>
    <property type="molecule type" value="Genomic_DNA"/>
</dbReference>
<dbReference type="Proteomes" id="UP000002009">
    <property type="component" value="Chromosome 6"/>
</dbReference>
<dbReference type="InterPro" id="IPR017932">
    <property type="entry name" value="GATase_2_dom"/>
</dbReference>
<keyword evidence="4" id="KW-1185">Reference proteome</keyword>
<dbReference type="CDD" id="cd01908">
    <property type="entry name" value="YafJ"/>
    <property type="match status" value="1"/>
</dbReference>
<dbReference type="KEGG" id="mis:MICPUN_59697"/>
<accession>C1E9D9</accession>
<dbReference type="PROSITE" id="PS51278">
    <property type="entry name" value="GATASE_TYPE_2"/>
    <property type="match status" value="1"/>
</dbReference>
<dbReference type="Gene3D" id="3.60.20.10">
    <property type="entry name" value="Glutamine Phosphoribosylpyrophosphate, subunit 1, domain 1"/>
    <property type="match status" value="1"/>
</dbReference>
<reference evidence="3 4" key="1">
    <citation type="journal article" date="2009" name="Science">
        <title>Green evolution and dynamic adaptations revealed by genomes of the marine picoeukaryotes Micromonas.</title>
        <authorList>
            <person name="Worden A.Z."/>
            <person name="Lee J.H."/>
            <person name="Mock T."/>
            <person name="Rouze P."/>
            <person name="Simmons M.P."/>
            <person name="Aerts A.L."/>
            <person name="Allen A.E."/>
            <person name="Cuvelier M.L."/>
            <person name="Derelle E."/>
            <person name="Everett M.V."/>
            <person name="Foulon E."/>
            <person name="Grimwood J."/>
            <person name="Gundlach H."/>
            <person name="Henrissat B."/>
            <person name="Napoli C."/>
            <person name="McDonald S.M."/>
            <person name="Parker M.S."/>
            <person name="Rombauts S."/>
            <person name="Salamov A."/>
            <person name="Von Dassow P."/>
            <person name="Badger J.H."/>
            <person name="Coutinho P.M."/>
            <person name="Demir E."/>
            <person name="Dubchak I."/>
            <person name="Gentemann C."/>
            <person name="Eikrem W."/>
            <person name="Gready J.E."/>
            <person name="John U."/>
            <person name="Lanier W."/>
            <person name="Lindquist E.A."/>
            <person name="Lucas S."/>
            <person name="Mayer K.F."/>
            <person name="Moreau H."/>
            <person name="Not F."/>
            <person name="Otillar R."/>
            <person name="Panaud O."/>
            <person name="Pangilinan J."/>
            <person name="Paulsen I."/>
            <person name="Piegu B."/>
            <person name="Poliakov A."/>
            <person name="Robbens S."/>
            <person name="Schmutz J."/>
            <person name="Toulza E."/>
            <person name="Wyss T."/>
            <person name="Zelensky A."/>
            <person name="Zhou K."/>
            <person name="Armbrust E.V."/>
            <person name="Bhattacharya D."/>
            <person name="Goodenough U.W."/>
            <person name="Van de Peer Y."/>
            <person name="Grigoriev I.V."/>
        </authorList>
    </citation>
    <scope>NUCLEOTIDE SEQUENCE [LARGE SCALE GENOMIC DNA]</scope>
    <source>
        <strain evidence="4">RCC299 / NOUM17</strain>
    </source>
</reference>
<sequence>MCRWIFYYGEEVCLGKLLYGATHGLANMSEGAGYTPGCERNHRRNHPVNVHGCGVGWYACDRCGLVDGNGLDAYCRPSVYTTVAAPSHDRNLRSLSKNISSSLLFGHVRAAGPGASVHQYNCHPFYYGRYMFMHNGDITDFKKIRRGLLALLRDDLFEHMSGTTDSELLFHLILNEFPDHHTLLDPARIQEAVLSAMAHVIRANNGAPSSINIAITDGETVIATRYRNSDHEEPPSLYFHLGPMPGERTWDLDALGGFDAMESNPRLADNVAEPHVPGGKVIGGKDKFIATQALLVSSEPLSGRQGLDRWELLPANCMITAAPTRPTVGRCTRAALVAKLREQAAGGANRHNLAPASAPVLEVEIRCMRDLCRQALGDKCAQGSGPVADVPTPVAPTNAVGRSSSARGYSLDGGGGLPISPIPPHVKLSHGYPPHRSNSVESNMTHADAIAMEERGAVHHERTSSGGALDSSVTHSGNPIVGFQPVAPVGSSRPAGALGTTAESQAVSGLAGLRVTDGGGSSGGALETIDQSPQTAGSGDGFDEAWRAEARREAEMFIGSDSSSSEPIAINGGGGGMSRTKSIGSRLASTSLVERTGNWRSYNPVVGAQ</sequence>
<dbReference type="InterPro" id="IPR029055">
    <property type="entry name" value="Ntn_hydrolases_N"/>
</dbReference>
<evidence type="ECO:0000256" key="1">
    <source>
        <dbReference type="SAM" id="MobiDB-lite"/>
    </source>
</evidence>
<dbReference type="SUPFAM" id="SSF56235">
    <property type="entry name" value="N-terminal nucleophile aminohydrolases (Ntn hydrolases)"/>
    <property type="match status" value="1"/>
</dbReference>
<gene>
    <name evidence="3" type="ORF">MICPUN_59697</name>
</gene>
<feature type="domain" description="Glutamine amidotransferase type-2" evidence="2">
    <location>
        <begin position="2"/>
        <end position="324"/>
    </location>
</feature>
<dbReference type="PANTHER" id="PTHR43187">
    <property type="entry name" value="GLUTAMINE AMIDOTRANSFERASE DUG3-RELATED"/>
    <property type="match status" value="1"/>
</dbReference>
<proteinExistence type="predicted"/>
<evidence type="ECO:0000313" key="4">
    <source>
        <dbReference type="Proteomes" id="UP000002009"/>
    </source>
</evidence>
<evidence type="ECO:0000259" key="2">
    <source>
        <dbReference type="PROSITE" id="PS51278"/>
    </source>
</evidence>
<protein>
    <recommendedName>
        <fullName evidence="2">Glutamine amidotransferase type-2 domain-containing protein</fullName>
    </recommendedName>
</protein>
<dbReference type="eggNOG" id="KOG1268">
    <property type="taxonomic scope" value="Eukaryota"/>
</dbReference>
<dbReference type="OrthoDB" id="7832001at2759"/>
<dbReference type="InterPro" id="IPR052373">
    <property type="entry name" value="Gamma-glu_amide_hydrolase"/>
</dbReference>
<dbReference type="InParanoid" id="C1E9D9"/>